<dbReference type="VEuPathDB" id="MicrosporidiaDB:NEQG_00905"/>
<dbReference type="Proteomes" id="UP000002872">
    <property type="component" value="Unassembled WGS sequence"/>
</dbReference>
<sequence>FLEYIRKDIFYALYLYFYNKNKSFKKLSNEDVMRKLCEINEFENCSNLDRVLDILAENIGNFTIYDNNGILQSNLHNLNLSDNDMYLLQLFASCSTDDLYDCISILRDSIFIRSKKVDEKEIKNGFKKSHFNRISKLPFFKEASFLALNIAENISDGIAPTTKKFVSPIINSNAGSTLLNFFPTQMAVRKIIFNNVSLPTLFSNVFSMASLPFLANQVVCLCHVHFDGIIKLGLYAFQEYEISIIYNENTNSTINQLCYKYCIDPITFKKNIIEGHKQAINRKISIIFSSPLNISLDNVLDESLNKVEKMGDKVLRNSSISEIMKFVDILNDVSLIKYPIQNTHTILINIEDKKIEENTLNNIQISSSKLSKSNDKCIEDKTTKGIEDNNSTIVTSQGDHHVMKAIALVGPDISNGVETQRTACIEEAIYTHGLWKIPSLITRNMGISLIVILVLASLFVLYRYEIIMFAEWITFS</sequence>
<reference evidence="2" key="1">
    <citation type="submission" date="2011-01" db="EMBL/GenBank/DDBJ databases">
        <title>The Genome Sequence of Nematocida parisii strain ERTm3.</title>
        <authorList>
            <consortium name="The Broad Institute Genome Sequencing Platform"/>
            <consortium name="The Broad Institute Genome Sequencing Center for Infectious Disease"/>
            <person name="Cuomo C."/>
            <person name="Troemel E."/>
            <person name="Young S.K."/>
            <person name="Zeng Q."/>
            <person name="Gargeya S."/>
            <person name="Fitzgerald M."/>
            <person name="Haas B."/>
            <person name="Abouelleil A."/>
            <person name="Alvarado L."/>
            <person name="Arachchi H.M."/>
            <person name="Berlin A."/>
            <person name="Chapman S.B."/>
            <person name="Gearin G."/>
            <person name="Goldberg J."/>
            <person name="Griggs A."/>
            <person name="Gujja S."/>
            <person name="Hansen M."/>
            <person name="Heiman D."/>
            <person name="Howarth C."/>
            <person name="Larimer J."/>
            <person name="Lui A."/>
            <person name="MacDonald P.J.P."/>
            <person name="McCowen C."/>
            <person name="Montmayeur A."/>
            <person name="Murphy C."/>
            <person name="Neiman D."/>
            <person name="Pearson M."/>
            <person name="Priest M."/>
            <person name="Roberts A."/>
            <person name="Saif S."/>
            <person name="Shea T."/>
            <person name="Sisk P."/>
            <person name="Stolte C."/>
            <person name="Sykes S."/>
            <person name="Wortman J."/>
            <person name="Nusbaum C."/>
            <person name="Birren B."/>
        </authorList>
    </citation>
    <scope>NUCLEOTIDE SEQUENCE</scope>
    <source>
        <strain evidence="2">ERTm3</strain>
    </source>
</reference>
<name>I3EIN9_NEMP3</name>
<dbReference type="InParanoid" id="I3EIN9"/>
<keyword evidence="1" id="KW-1133">Transmembrane helix</keyword>
<evidence type="ECO:0000313" key="3">
    <source>
        <dbReference type="Proteomes" id="UP000002872"/>
    </source>
</evidence>
<dbReference type="AlphaFoldDB" id="I3EIN9"/>
<feature type="non-terminal residue" evidence="2">
    <location>
        <position position="1"/>
    </location>
</feature>
<gene>
    <name evidence="2" type="ORF">NEQG_00905</name>
</gene>
<keyword evidence="1" id="KW-0812">Transmembrane</keyword>
<organism evidence="2 3">
    <name type="scientific">Nematocida parisii (strain ERTm3)</name>
    <name type="common">Nematode killer fungus</name>
    <dbReference type="NCBI Taxonomy" id="935791"/>
    <lineage>
        <taxon>Eukaryota</taxon>
        <taxon>Fungi</taxon>
        <taxon>Fungi incertae sedis</taxon>
        <taxon>Microsporidia</taxon>
        <taxon>Nematocida</taxon>
    </lineage>
</organism>
<proteinExistence type="predicted"/>
<evidence type="ECO:0000256" key="1">
    <source>
        <dbReference type="SAM" id="Phobius"/>
    </source>
</evidence>
<keyword evidence="1" id="KW-0472">Membrane</keyword>
<dbReference type="EMBL" id="GL870877">
    <property type="protein sequence ID" value="EIJ89086.1"/>
    <property type="molecule type" value="Genomic_DNA"/>
</dbReference>
<protein>
    <submittedName>
        <fullName evidence="2">Uncharacterized protein</fullName>
    </submittedName>
</protein>
<feature type="transmembrane region" description="Helical" evidence="1">
    <location>
        <begin position="445"/>
        <end position="462"/>
    </location>
</feature>
<keyword evidence="3" id="KW-1185">Reference proteome</keyword>
<evidence type="ECO:0000313" key="2">
    <source>
        <dbReference type="EMBL" id="EIJ89086.1"/>
    </source>
</evidence>
<accession>I3EIN9</accession>
<dbReference type="HOGENOM" id="CLU_574371_0_0_1"/>